<name>A0AAP0CZ52_9ASTR</name>
<feature type="region of interest" description="Disordered" evidence="6">
    <location>
        <begin position="1"/>
        <end position="20"/>
    </location>
</feature>
<dbReference type="AlphaFoldDB" id="A0AAP0CZ52"/>
<dbReference type="InterPro" id="IPR044837">
    <property type="entry name" value="REM16-like"/>
</dbReference>
<dbReference type="EMBL" id="JBCNJP010000016">
    <property type="protein sequence ID" value="KAK9065651.1"/>
    <property type="molecule type" value="Genomic_DNA"/>
</dbReference>
<keyword evidence="4" id="KW-0804">Transcription</keyword>
<dbReference type="GO" id="GO:0003677">
    <property type="term" value="F:DNA binding"/>
    <property type="evidence" value="ECO:0007669"/>
    <property type="project" value="UniProtKB-KW"/>
</dbReference>
<dbReference type="CDD" id="cd10017">
    <property type="entry name" value="B3_DNA"/>
    <property type="match status" value="1"/>
</dbReference>
<evidence type="ECO:0000256" key="6">
    <source>
        <dbReference type="SAM" id="MobiDB-lite"/>
    </source>
</evidence>
<gene>
    <name evidence="8" type="ORF">SSX86_015052</name>
</gene>
<dbReference type="PANTHER" id="PTHR31391:SF64">
    <property type="entry name" value="B3 DOMAIN-CONTAINING PROTEIN OS06G0112300"/>
    <property type="match status" value="1"/>
</dbReference>
<evidence type="ECO:0000256" key="3">
    <source>
        <dbReference type="ARBA" id="ARBA00023125"/>
    </source>
</evidence>
<keyword evidence="5" id="KW-0539">Nucleus</keyword>
<dbReference type="InterPro" id="IPR003340">
    <property type="entry name" value="B3_DNA-bd"/>
</dbReference>
<evidence type="ECO:0000313" key="9">
    <source>
        <dbReference type="Proteomes" id="UP001408789"/>
    </source>
</evidence>
<dbReference type="SMART" id="SM01019">
    <property type="entry name" value="B3"/>
    <property type="match status" value="1"/>
</dbReference>
<evidence type="ECO:0000313" key="8">
    <source>
        <dbReference type="EMBL" id="KAK9065651.1"/>
    </source>
</evidence>
<comment type="caution">
    <text evidence="8">The sequence shown here is derived from an EMBL/GenBank/DDBJ whole genome shotgun (WGS) entry which is preliminary data.</text>
</comment>
<evidence type="ECO:0000259" key="7">
    <source>
        <dbReference type="PROSITE" id="PS50863"/>
    </source>
</evidence>
<dbReference type="PROSITE" id="PS50863">
    <property type="entry name" value="B3"/>
    <property type="match status" value="1"/>
</dbReference>
<proteinExistence type="predicted"/>
<evidence type="ECO:0000256" key="2">
    <source>
        <dbReference type="ARBA" id="ARBA00023015"/>
    </source>
</evidence>
<comment type="subcellular location">
    <subcellularLocation>
        <location evidence="1">Nucleus</location>
    </subcellularLocation>
</comment>
<dbReference type="InterPro" id="IPR015300">
    <property type="entry name" value="DNA-bd_pseudobarrel_sf"/>
</dbReference>
<dbReference type="Proteomes" id="UP001408789">
    <property type="component" value="Unassembled WGS sequence"/>
</dbReference>
<feature type="domain" description="TF-B3" evidence="7">
    <location>
        <begin position="29"/>
        <end position="129"/>
    </location>
</feature>
<dbReference type="Gene3D" id="2.40.330.10">
    <property type="entry name" value="DNA-binding pseudobarrel domain"/>
    <property type="match status" value="1"/>
</dbReference>
<reference evidence="8 9" key="1">
    <citation type="submission" date="2024-04" db="EMBL/GenBank/DDBJ databases">
        <title>The reference genome of an endangered Asteraceae, Deinandra increscens subsp. villosa, native to the Central Coast of California.</title>
        <authorList>
            <person name="Guilliams M."/>
            <person name="Hasenstab-Lehman K."/>
            <person name="Meyer R."/>
            <person name="Mcevoy S."/>
        </authorList>
    </citation>
    <scope>NUCLEOTIDE SEQUENCE [LARGE SCALE GENOMIC DNA]</scope>
    <source>
        <tissue evidence="8">Leaf</tissue>
    </source>
</reference>
<keyword evidence="3" id="KW-0238">DNA-binding</keyword>
<keyword evidence="2" id="KW-0805">Transcription regulation</keyword>
<dbReference type="PANTHER" id="PTHR31391">
    <property type="entry name" value="B3 DOMAIN-CONTAINING PROTEIN OS11G0197600-RELATED"/>
    <property type="match status" value="1"/>
</dbReference>
<protein>
    <recommendedName>
        <fullName evidence="7">TF-B3 domain-containing protein</fullName>
    </recommendedName>
</protein>
<evidence type="ECO:0000256" key="1">
    <source>
        <dbReference type="ARBA" id="ARBA00004123"/>
    </source>
</evidence>
<accession>A0AAP0CZ52</accession>
<dbReference type="Pfam" id="PF02362">
    <property type="entry name" value="B3"/>
    <property type="match status" value="1"/>
</dbReference>
<keyword evidence="9" id="KW-1185">Reference proteome</keyword>
<dbReference type="SUPFAM" id="SSF101936">
    <property type="entry name" value="DNA-binding pseudobarrel domain"/>
    <property type="match status" value="1"/>
</dbReference>
<evidence type="ECO:0000256" key="5">
    <source>
        <dbReference type="ARBA" id="ARBA00023242"/>
    </source>
</evidence>
<dbReference type="GO" id="GO:0005634">
    <property type="term" value="C:nucleus"/>
    <property type="evidence" value="ECO:0007669"/>
    <property type="project" value="UniProtKB-SubCell"/>
</dbReference>
<feature type="compositionally biased region" description="Basic and acidic residues" evidence="6">
    <location>
        <begin position="7"/>
        <end position="19"/>
    </location>
</feature>
<evidence type="ECO:0000256" key="4">
    <source>
        <dbReference type="ARBA" id="ARBA00023163"/>
    </source>
</evidence>
<organism evidence="8 9">
    <name type="scientific">Deinandra increscens subsp. villosa</name>
    <dbReference type="NCBI Taxonomy" id="3103831"/>
    <lineage>
        <taxon>Eukaryota</taxon>
        <taxon>Viridiplantae</taxon>
        <taxon>Streptophyta</taxon>
        <taxon>Embryophyta</taxon>
        <taxon>Tracheophyta</taxon>
        <taxon>Spermatophyta</taxon>
        <taxon>Magnoliopsida</taxon>
        <taxon>eudicotyledons</taxon>
        <taxon>Gunneridae</taxon>
        <taxon>Pentapetalae</taxon>
        <taxon>asterids</taxon>
        <taxon>campanulids</taxon>
        <taxon>Asterales</taxon>
        <taxon>Asteraceae</taxon>
        <taxon>Asteroideae</taxon>
        <taxon>Heliantheae alliance</taxon>
        <taxon>Madieae</taxon>
        <taxon>Madiinae</taxon>
        <taxon>Deinandra</taxon>
    </lineage>
</organism>
<sequence length="150" mass="16946">MDPSPSTRDHQTDGERDPDTWPLSGKPYFCVVLKASHLANTFRMFIPRFLSEKLPVGEIPAEIMYRGKVWDLLYLGDQGISHCRLEKETWGKFATDNNLAVGNACVFELTEGRPESTSIKFKVQILKDSFPTELEDKAEGGKIENPITIE</sequence>